<gene>
    <name evidence="2" type="ORF">PVAND_013601</name>
</gene>
<sequence length="111" mass="12512">MKFSVLAGIIAIFVFAAVAFALALYAFLKIHSDHECHYSCTESNKLICAYKTEEQMKNHTGGMNFSSICHRDMYNCQNPAHSFNFYEKISCPSVSVSNDVKEDQEANFTPL</sequence>
<comment type="caution">
    <text evidence="2">The sequence shown here is derived from an EMBL/GenBank/DDBJ whole genome shotgun (WGS) entry which is preliminary data.</text>
</comment>
<keyword evidence="1" id="KW-0812">Transmembrane</keyword>
<dbReference type="AlphaFoldDB" id="A0A9J6CRW4"/>
<reference evidence="2" key="1">
    <citation type="submission" date="2021-03" db="EMBL/GenBank/DDBJ databases">
        <title>Chromosome level genome of the anhydrobiotic midge Polypedilum vanderplanki.</title>
        <authorList>
            <person name="Yoshida Y."/>
            <person name="Kikawada T."/>
            <person name="Gusev O."/>
        </authorList>
    </citation>
    <scope>NUCLEOTIDE SEQUENCE</scope>
    <source>
        <strain evidence="2">NIAS01</strain>
        <tissue evidence="2">Whole body or cell culture</tissue>
    </source>
</reference>
<keyword evidence="3" id="KW-1185">Reference proteome</keyword>
<protein>
    <submittedName>
        <fullName evidence="2">Uncharacterized protein</fullName>
    </submittedName>
</protein>
<keyword evidence="1" id="KW-0472">Membrane</keyword>
<feature type="transmembrane region" description="Helical" evidence="1">
    <location>
        <begin position="6"/>
        <end position="28"/>
    </location>
</feature>
<dbReference type="EMBL" id="JADBJN010000001">
    <property type="protein sequence ID" value="KAG5684366.1"/>
    <property type="molecule type" value="Genomic_DNA"/>
</dbReference>
<accession>A0A9J6CRW4</accession>
<evidence type="ECO:0000256" key="1">
    <source>
        <dbReference type="SAM" id="Phobius"/>
    </source>
</evidence>
<keyword evidence="1" id="KW-1133">Transmembrane helix</keyword>
<organism evidence="2 3">
    <name type="scientific">Polypedilum vanderplanki</name>
    <name type="common">Sleeping chironomid midge</name>
    <dbReference type="NCBI Taxonomy" id="319348"/>
    <lineage>
        <taxon>Eukaryota</taxon>
        <taxon>Metazoa</taxon>
        <taxon>Ecdysozoa</taxon>
        <taxon>Arthropoda</taxon>
        <taxon>Hexapoda</taxon>
        <taxon>Insecta</taxon>
        <taxon>Pterygota</taxon>
        <taxon>Neoptera</taxon>
        <taxon>Endopterygota</taxon>
        <taxon>Diptera</taxon>
        <taxon>Nematocera</taxon>
        <taxon>Chironomoidea</taxon>
        <taxon>Chironomidae</taxon>
        <taxon>Chironominae</taxon>
        <taxon>Polypedilum</taxon>
        <taxon>Polypedilum</taxon>
    </lineage>
</organism>
<evidence type="ECO:0000313" key="2">
    <source>
        <dbReference type="EMBL" id="KAG5684366.1"/>
    </source>
</evidence>
<name>A0A9J6CRW4_POLVA</name>
<evidence type="ECO:0000313" key="3">
    <source>
        <dbReference type="Proteomes" id="UP001107558"/>
    </source>
</evidence>
<dbReference type="Proteomes" id="UP001107558">
    <property type="component" value="Chromosome 1"/>
</dbReference>
<dbReference type="OrthoDB" id="10515252at2759"/>
<proteinExistence type="predicted"/>